<evidence type="ECO:0000313" key="2">
    <source>
        <dbReference type="Proteomes" id="UP001229421"/>
    </source>
</evidence>
<protein>
    <submittedName>
        <fullName evidence="1">Uncharacterized protein</fullName>
    </submittedName>
</protein>
<keyword evidence="2" id="KW-1185">Reference proteome</keyword>
<name>A0AAD8L303_TARER</name>
<dbReference type="AlphaFoldDB" id="A0AAD8L303"/>
<evidence type="ECO:0000313" key="1">
    <source>
        <dbReference type="EMBL" id="KAK1430992.1"/>
    </source>
</evidence>
<comment type="caution">
    <text evidence="1">The sequence shown here is derived from an EMBL/GenBank/DDBJ whole genome shotgun (WGS) entry which is preliminary data.</text>
</comment>
<proteinExistence type="predicted"/>
<organism evidence="1 2">
    <name type="scientific">Tagetes erecta</name>
    <name type="common">African marigold</name>
    <dbReference type="NCBI Taxonomy" id="13708"/>
    <lineage>
        <taxon>Eukaryota</taxon>
        <taxon>Viridiplantae</taxon>
        <taxon>Streptophyta</taxon>
        <taxon>Embryophyta</taxon>
        <taxon>Tracheophyta</taxon>
        <taxon>Spermatophyta</taxon>
        <taxon>Magnoliopsida</taxon>
        <taxon>eudicotyledons</taxon>
        <taxon>Gunneridae</taxon>
        <taxon>Pentapetalae</taxon>
        <taxon>asterids</taxon>
        <taxon>campanulids</taxon>
        <taxon>Asterales</taxon>
        <taxon>Asteraceae</taxon>
        <taxon>Asteroideae</taxon>
        <taxon>Heliantheae alliance</taxon>
        <taxon>Tageteae</taxon>
        <taxon>Tagetes</taxon>
    </lineage>
</organism>
<accession>A0AAD8L303</accession>
<dbReference type="Proteomes" id="UP001229421">
    <property type="component" value="Unassembled WGS sequence"/>
</dbReference>
<reference evidence="1" key="1">
    <citation type="journal article" date="2023" name="bioRxiv">
        <title>Improved chromosome-level genome assembly for marigold (Tagetes erecta).</title>
        <authorList>
            <person name="Jiang F."/>
            <person name="Yuan L."/>
            <person name="Wang S."/>
            <person name="Wang H."/>
            <person name="Xu D."/>
            <person name="Wang A."/>
            <person name="Fan W."/>
        </authorList>
    </citation>
    <scope>NUCLEOTIDE SEQUENCE</scope>
    <source>
        <strain evidence="1">WSJ</strain>
        <tissue evidence="1">Leaf</tissue>
    </source>
</reference>
<dbReference type="PROSITE" id="PS51257">
    <property type="entry name" value="PROKAR_LIPOPROTEIN"/>
    <property type="match status" value="1"/>
</dbReference>
<sequence>MKVFRSTHNQSSLHYGYALTTACVRRLSPSLSLSDLSHASIALLVRKVLVRFDSWTRGCCCCSSCSKISHVLPLL</sequence>
<dbReference type="EMBL" id="JAUHHV010000003">
    <property type="protein sequence ID" value="KAK1430992.1"/>
    <property type="molecule type" value="Genomic_DNA"/>
</dbReference>
<gene>
    <name evidence="1" type="ORF">QVD17_14168</name>
</gene>